<name>A0AAV3P3M8_LITER</name>
<organism evidence="1 2">
    <name type="scientific">Lithospermum erythrorhizon</name>
    <name type="common">Purple gromwell</name>
    <name type="synonym">Lithospermum officinale var. erythrorhizon</name>
    <dbReference type="NCBI Taxonomy" id="34254"/>
    <lineage>
        <taxon>Eukaryota</taxon>
        <taxon>Viridiplantae</taxon>
        <taxon>Streptophyta</taxon>
        <taxon>Embryophyta</taxon>
        <taxon>Tracheophyta</taxon>
        <taxon>Spermatophyta</taxon>
        <taxon>Magnoliopsida</taxon>
        <taxon>eudicotyledons</taxon>
        <taxon>Gunneridae</taxon>
        <taxon>Pentapetalae</taxon>
        <taxon>asterids</taxon>
        <taxon>lamiids</taxon>
        <taxon>Boraginales</taxon>
        <taxon>Boraginaceae</taxon>
        <taxon>Boraginoideae</taxon>
        <taxon>Lithospermeae</taxon>
        <taxon>Lithospermum</taxon>
    </lineage>
</organism>
<dbReference type="PANTHER" id="PTHR35995">
    <property type="entry name" value="OS04G0690500 PROTEIN"/>
    <property type="match status" value="1"/>
</dbReference>
<gene>
    <name evidence="1" type="ORF">LIER_06111</name>
</gene>
<comment type="caution">
    <text evidence="1">The sequence shown here is derived from an EMBL/GenBank/DDBJ whole genome shotgun (WGS) entry which is preliminary data.</text>
</comment>
<protein>
    <submittedName>
        <fullName evidence="1">Uncharacterized protein</fullName>
    </submittedName>
</protein>
<dbReference type="InterPro" id="IPR008004">
    <property type="entry name" value="OCTOPUS-like"/>
</dbReference>
<keyword evidence="2" id="KW-1185">Reference proteome</keyword>
<evidence type="ECO:0000313" key="1">
    <source>
        <dbReference type="EMBL" id="GAA0146074.1"/>
    </source>
</evidence>
<dbReference type="EMBL" id="BAABME010000872">
    <property type="protein sequence ID" value="GAA0146074.1"/>
    <property type="molecule type" value="Genomic_DNA"/>
</dbReference>
<proteinExistence type="predicted"/>
<dbReference type="Proteomes" id="UP001454036">
    <property type="component" value="Unassembled WGS sequence"/>
</dbReference>
<evidence type="ECO:0000313" key="2">
    <source>
        <dbReference type="Proteomes" id="UP001454036"/>
    </source>
</evidence>
<reference evidence="1 2" key="1">
    <citation type="submission" date="2024-01" db="EMBL/GenBank/DDBJ databases">
        <title>The complete chloroplast genome sequence of Lithospermum erythrorhizon: insights into the phylogenetic relationship among Boraginaceae species and the maternal lineages of purple gromwells.</title>
        <authorList>
            <person name="Okada T."/>
            <person name="Watanabe K."/>
        </authorList>
    </citation>
    <scope>NUCLEOTIDE SEQUENCE [LARGE SCALE GENOMIC DNA]</scope>
</reference>
<accession>A0AAV3P3M8</accession>
<dbReference type="PANTHER" id="PTHR35995:SF1">
    <property type="entry name" value="OS04G0690500 PROTEIN"/>
    <property type="match status" value="1"/>
</dbReference>
<dbReference type="AlphaFoldDB" id="A0AAV3P3M8"/>
<sequence>MEREHRDGKTWCYLHPEELVIGVCAMCLHQRLLILAKKQQQQQRRQHDNHNYSSSSSSCISLHKVFAFGSLLHRLHIVRRRKSSDDTTTASISQQESFISINLEDNSIKSSSWEKKAIVPKVLVPSSDHQNDSQRSITKSCLAEHTKPRSSNLRWPNQIGHWFQLIAWKKRQ</sequence>
<dbReference type="Pfam" id="PF05340">
    <property type="entry name" value="DUF740"/>
    <property type="match status" value="1"/>
</dbReference>